<evidence type="ECO:0000256" key="8">
    <source>
        <dbReference type="PIRSR" id="PIRSR602403-1"/>
    </source>
</evidence>
<evidence type="ECO:0000256" key="1">
    <source>
        <dbReference type="ARBA" id="ARBA00001971"/>
    </source>
</evidence>
<comment type="caution">
    <text evidence="11">The sequence shown here is derived from an EMBL/GenBank/DDBJ whole genome shotgun (WGS) entry which is preliminary data.</text>
</comment>
<evidence type="ECO:0000313" key="11">
    <source>
        <dbReference type="EMBL" id="KAK3167687.1"/>
    </source>
</evidence>
<feature type="binding site" description="axial binding residue" evidence="8">
    <location>
        <position position="135"/>
    </location>
    <ligand>
        <name>heme</name>
        <dbReference type="ChEBI" id="CHEBI:30413"/>
    </ligand>
    <ligandPart>
        <name>Fe</name>
        <dbReference type="ChEBI" id="CHEBI:18248"/>
    </ligandPart>
</feature>
<dbReference type="SUPFAM" id="SSF48264">
    <property type="entry name" value="Cytochrome P450"/>
    <property type="match status" value="1"/>
</dbReference>
<dbReference type="GO" id="GO:0005506">
    <property type="term" value="F:iron ion binding"/>
    <property type="evidence" value="ECO:0007669"/>
    <property type="project" value="InterPro"/>
</dbReference>
<dbReference type="PANTHER" id="PTHR46206">
    <property type="entry name" value="CYTOCHROME P450"/>
    <property type="match status" value="1"/>
</dbReference>
<keyword evidence="4 8" id="KW-0479">Metal-binding</keyword>
<dbReference type="GO" id="GO:0004497">
    <property type="term" value="F:monooxygenase activity"/>
    <property type="evidence" value="ECO:0007669"/>
    <property type="project" value="UniProtKB-KW"/>
</dbReference>
<dbReference type="Pfam" id="PF00067">
    <property type="entry name" value="p450"/>
    <property type="match status" value="1"/>
</dbReference>
<proteinExistence type="inferred from homology"/>
<dbReference type="EMBL" id="JASNWA010000011">
    <property type="protein sequence ID" value="KAK3167687.1"/>
    <property type="molecule type" value="Genomic_DNA"/>
</dbReference>
<dbReference type="GO" id="GO:0004523">
    <property type="term" value="F:RNA-DNA hybrid ribonuclease activity"/>
    <property type="evidence" value="ECO:0007669"/>
    <property type="project" value="InterPro"/>
</dbReference>
<accession>A0AAD9YZS5</accession>
<keyword evidence="5" id="KW-0560">Oxidoreductase</keyword>
<evidence type="ECO:0000259" key="10">
    <source>
        <dbReference type="PROSITE" id="PS50879"/>
    </source>
</evidence>
<name>A0AAD9YZS5_9LECA</name>
<evidence type="ECO:0000256" key="4">
    <source>
        <dbReference type="ARBA" id="ARBA00022723"/>
    </source>
</evidence>
<dbReference type="Gene3D" id="1.10.630.10">
    <property type="entry name" value="Cytochrome P450"/>
    <property type="match status" value="1"/>
</dbReference>
<evidence type="ECO:0000256" key="9">
    <source>
        <dbReference type="SAM" id="MobiDB-lite"/>
    </source>
</evidence>
<dbReference type="InterPro" id="IPR036396">
    <property type="entry name" value="Cyt_P450_sf"/>
</dbReference>
<protein>
    <recommendedName>
        <fullName evidence="10">RNase H type-1 domain-containing protein</fullName>
    </recommendedName>
</protein>
<comment type="cofactor">
    <cofactor evidence="1 8">
        <name>heme</name>
        <dbReference type="ChEBI" id="CHEBI:30413"/>
    </cofactor>
</comment>
<dbReference type="SUPFAM" id="SSF53098">
    <property type="entry name" value="Ribonuclease H-like"/>
    <property type="match status" value="1"/>
</dbReference>
<feature type="region of interest" description="Disordered" evidence="9">
    <location>
        <begin position="183"/>
        <end position="228"/>
    </location>
</feature>
<reference evidence="11" key="1">
    <citation type="submission" date="2022-11" db="EMBL/GenBank/DDBJ databases">
        <title>Chromosomal genome sequence assembly and mating type (MAT) locus characterization of the leprose asexual lichenized fungus Lepraria neglecta (Nyl.) Erichsen.</title>
        <authorList>
            <person name="Allen J.L."/>
            <person name="Pfeffer B."/>
        </authorList>
    </citation>
    <scope>NUCLEOTIDE SEQUENCE</scope>
    <source>
        <strain evidence="11">Allen 5258</strain>
    </source>
</reference>
<dbReference type="Gene3D" id="3.30.420.10">
    <property type="entry name" value="Ribonuclease H-like superfamily/Ribonuclease H"/>
    <property type="match status" value="1"/>
</dbReference>
<dbReference type="PANTHER" id="PTHR46206:SF1">
    <property type="entry name" value="P450, PUTATIVE (EUROFUNG)-RELATED"/>
    <property type="match status" value="1"/>
</dbReference>
<dbReference type="GO" id="GO:0020037">
    <property type="term" value="F:heme binding"/>
    <property type="evidence" value="ECO:0007669"/>
    <property type="project" value="InterPro"/>
</dbReference>
<dbReference type="InterPro" id="IPR002403">
    <property type="entry name" value="Cyt_P450_E_grp-IV"/>
</dbReference>
<dbReference type="AlphaFoldDB" id="A0AAD9YZS5"/>
<gene>
    <name evidence="11" type="ORF">OEA41_010814</name>
</gene>
<evidence type="ECO:0000256" key="2">
    <source>
        <dbReference type="ARBA" id="ARBA00010617"/>
    </source>
</evidence>
<dbReference type="PROSITE" id="PS50879">
    <property type="entry name" value="RNASE_H_1"/>
    <property type="match status" value="1"/>
</dbReference>
<sequence length="413" mass="46215">MASSPGCLDDIQAECKGLGQKYGSEWNRVRLADMVVVDSSLRESMRLSSFGSITLTRNVMAPRGLTFSDGTHIPRGATVCVSGHSLHHESIYPDPYAFQYIRFMQSSETKGAARMKTAVTTEPIFWVWGHRKHACPGRVFAVDMIKMIMAYIAANYEIRPFSERPENMWIVHTPIPPPSTVMEPLQPPSEQEVIKSKPRKTWAAKVVGPPHAPSRSARRQPTLLPSDLRPNSSYVSSSSLVKMVYIMKIYVDGGCRRNGHNNAIGAAACVIESKWGRESTWTRRLPTPNPRRNDPIPTSQRAEITAIILALEKALDKYDHLDGYPRMVVTIYTDSKYAHGCMTDWVYKWTGNGWMNATGNPVANQDIIREASDLDDKVKELGTVEYIWIPRSGNQAADEAVSDELNDMEDEGL</sequence>
<organism evidence="11 12">
    <name type="scientific">Lepraria neglecta</name>
    <dbReference type="NCBI Taxonomy" id="209136"/>
    <lineage>
        <taxon>Eukaryota</taxon>
        <taxon>Fungi</taxon>
        <taxon>Dikarya</taxon>
        <taxon>Ascomycota</taxon>
        <taxon>Pezizomycotina</taxon>
        <taxon>Lecanoromycetes</taxon>
        <taxon>OSLEUM clade</taxon>
        <taxon>Lecanoromycetidae</taxon>
        <taxon>Lecanorales</taxon>
        <taxon>Lecanorineae</taxon>
        <taxon>Stereocaulaceae</taxon>
        <taxon>Lepraria</taxon>
    </lineage>
</organism>
<evidence type="ECO:0000256" key="5">
    <source>
        <dbReference type="ARBA" id="ARBA00023002"/>
    </source>
</evidence>
<keyword evidence="12" id="KW-1185">Reference proteome</keyword>
<dbReference type="InterPro" id="IPR001128">
    <property type="entry name" value="Cyt_P450"/>
</dbReference>
<evidence type="ECO:0000256" key="6">
    <source>
        <dbReference type="ARBA" id="ARBA00023004"/>
    </source>
</evidence>
<keyword evidence="6 8" id="KW-0408">Iron</keyword>
<evidence type="ECO:0000256" key="7">
    <source>
        <dbReference type="ARBA" id="ARBA00023033"/>
    </source>
</evidence>
<evidence type="ECO:0000313" key="12">
    <source>
        <dbReference type="Proteomes" id="UP001276659"/>
    </source>
</evidence>
<dbReference type="PRINTS" id="PR00465">
    <property type="entry name" value="EP450IV"/>
</dbReference>
<dbReference type="Proteomes" id="UP001276659">
    <property type="component" value="Unassembled WGS sequence"/>
</dbReference>
<evidence type="ECO:0000256" key="3">
    <source>
        <dbReference type="ARBA" id="ARBA00022617"/>
    </source>
</evidence>
<dbReference type="InterPro" id="IPR002156">
    <property type="entry name" value="RNaseH_domain"/>
</dbReference>
<dbReference type="GO" id="GO:0003676">
    <property type="term" value="F:nucleic acid binding"/>
    <property type="evidence" value="ECO:0007669"/>
    <property type="project" value="InterPro"/>
</dbReference>
<dbReference type="GO" id="GO:0016705">
    <property type="term" value="F:oxidoreductase activity, acting on paired donors, with incorporation or reduction of molecular oxygen"/>
    <property type="evidence" value="ECO:0007669"/>
    <property type="project" value="InterPro"/>
</dbReference>
<comment type="similarity">
    <text evidence="2">Belongs to the cytochrome P450 family.</text>
</comment>
<keyword evidence="3 8" id="KW-0349">Heme</keyword>
<dbReference type="InterPro" id="IPR012337">
    <property type="entry name" value="RNaseH-like_sf"/>
</dbReference>
<feature type="domain" description="RNase H type-1" evidence="10">
    <location>
        <begin position="243"/>
        <end position="406"/>
    </location>
</feature>
<dbReference type="InterPro" id="IPR036397">
    <property type="entry name" value="RNaseH_sf"/>
</dbReference>
<keyword evidence="7" id="KW-0503">Monooxygenase</keyword>
<dbReference type="Pfam" id="PF00075">
    <property type="entry name" value="RNase_H"/>
    <property type="match status" value="1"/>
</dbReference>